<keyword evidence="2" id="KW-1185">Reference proteome</keyword>
<organism evidence="1 2">
    <name type="scientific">Dreissena polymorpha</name>
    <name type="common">Zebra mussel</name>
    <name type="synonym">Mytilus polymorpha</name>
    <dbReference type="NCBI Taxonomy" id="45954"/>
    <lineage>
        <taxon>Eukaryota</taxon>
        <taxon>Metazoa</taxon>
        <taxon>Spiralia</taxon>
        <taxon>Lophotrochozoa</taxon>
        <taxon>Mollusca</taxon>
        <taxon>Bivalvia</taxon>
        <taxon>Autobranchia</taxon>
        <taxon>Heteroconchia</taxon>
        <taxon>Euheterodonta</taxon>
        <taxon>Imparidentia</taxon>
        <taxon>Neoheterodontei</taxon>
        <taxon>Myida</taxon>
        <taxon>Dreissenoidea</taxon>
        <taxon>Dreissenidae</taxon>
        <taxon>Dreissena</taxon>
    </lineage>
</organism>
<gene>
    <name evidence="1" type="ORF">DPMN_164555</name>
</gene>
<dbReference type="EMBL" id="JAIWYP010000008">
    <property type="protein sequence ID" value="KAH3786448.1"/>
    <property type="molecule type" value="Genomic_DNA"/>
</dbReference>
<evidence type="ECO:0000313" key="1">
    <source>
        <dbReference type="EMBL" id="KAH3786448.1"/>
    </source>
</evidence>
<reference evidence="1" key="1">
    <citation type="journal article" date="2019" name="bioRxiv">
        <title>The Genome of the Zebra Mussel, Dreissena polymorpha: A Resource for Invasive Species Research.</title>
        <authorList>
            <person name="McCartney M.A."/>
            <person name="Auch B."/>
            <person name="Kono T."/>
            <person name="Mallez S."/>
            <person name="Zhang Y."/>
            <person name="Obille A."/>
            <person name="Becker A."/>
            <person name="Abrahante J.E."/>
            <person name="Garbe J."/>
            <person name="Badalamenti J.P."/>
            <person name="Herman A."/>
            <person name="Mangelson H."/>
            <person name="Liachko I."/>
            <person name="Sullivan S."/>
            <person name="Sone E.D."/>
            <person name="Koren S."/>
            <person name="Silverstein K.A.T."/>
            <person name="Beckman K.B."/>
            <person name="Gohl D.M."/>
        </authorList>
    </citation>
    <scope>NUCLEOTIDE SEQUENCE</scope>
    <source>
        <strain evidence="1">Duluth1</strain>
        <tissue evidence="1">Whole animal</tissue>
    </source>
</reference>
<proteinExistence type="predicted"/>
<name>A0A9D4EW40_DREPO</name>
<evidence type="ECO:0000313" key="2">
    <source>
        <dbReference type="Proteomes" id="UP000828390"/>
    </source>
</evidence>
<accession>A0A9D4EW40</accession>
<sequence>MQRFQACRLMECNRILDEIAHILLLLEIKLILDFSYYAIDQSNITNLLRMLSKELRRIVCSIGYVLRSGEITVQDPRQAAASGVTCNANVEISFDPALLRIHVGYINILANNVEKYIEIFSQSVVGLNSLLEIDQEE</sequence>
<dbReference type="Proteomes" id="UP000828390">
    <property type="component" value="Unassembled WGS sequence"/>
</dbReference>
<protein>
    <submittedName>
        <fullName evidence="1">Uncharacterized protein</fullName>
    </submittedName>
</protein>
<dbReference type="AlphaFoldDB" id="A0A9D4EW40"/>
<reference evidence="1" key="2">
    <citation type="submission" date="2020-11" db="EMBL/GenBank/DDBJ databases">
        <authorList>
            <person name="McCartney M.A."/>
            <person name="Auch B."/>
            <person name="Kono T."/>
            <person name="Mallez S."/>
            <person name="Becker A."/>
            <person name="Gohl D.M."/>
            <person name="Silverstein K.A.T."/>
            <person name="Koren S."/>
            <person name="Bechman K.B."/>
            <person name="Herman A."/>
            <person name="Abrahante J.E."/>
            <person name="Garbe J."/>
        </authorList>
    </citation>
    <scope>NUCLEOTIDE SEQUENCE</scope>
    <source>
        <strain evidence="1">Duluth1</strain>
        <tissue evidence="1">Whole animal</tissue>
    </source>
</reference>
<comment type="caution">
    <text evidence="1">The sequence shown here is derived from an EMBL/GenBank/DDBJ whole genome shotgun (WGS) entry which is preliminary data.</text>
</comment>